<dbReference type="AlphaFoldDB" id="A0AAW8TWQ2"/>
<accession>A0AAW8TWQ2</accession>
<reference evidence="1" key="1">
    <citation type="submission" date="2023-03" db="EMBL/GenBank/DDBJ databases">
        <authorList>
            <person name="Shen W."/>
            <person name="Cai J."/>
        </authorList>
    </citation>
    <scope>NUCLEOTIDE SEQUENCE</scope>
    <source>
        <strain evidence="1">B226-2</strain>
    </source>
</reference>
<evidence type="ECO:0000313" key="2">
    <source>
        <dbReference type="Proteomes" id="UP001256711"/>
    </source>
</evidence>
<dbReference type="Gene3D" id="1.20.120.330">
    <property type="entry name" value="Nucleotidyltransferases domain 2"/>
    <property type="match status" value="1"/>
</dbReference>
<dbReference type="Pfam" id="PF04439">
    <property type="entry name" value="Adenyl_transf"/>
    <property type="match status" value="1"/>
</dbReference>
<dbReference type="SUPFAM" id="SSF81301">
    <property type="entry name" value="Nucleotidyltransferase"/>
    <property type="match status" value="1"/>
</dbReference>
<dbReference type="EMBL" id="JARQBJ010000004">
    <property type="protein sequence ID" value="MDT2810708.1"/>
    <property type="molecule type" value="Genomic_DNA"/>
</dbReference>
<name>A0AAW8TWQ2_9ENTE</name>
<protein>
    <submittedName>
        <fullName evidence="1">Aminoglycoside 6-adenylyltransferase</fullName>
    </submittedName>
</protein>
<organism evidence="1 2">
    <name type="scientific">Enterococcus asini</name>
    <dbReference type="NCBI Taxonomy" id="57732"/>
    <lineage>
        <taxon>Bacteria</taxon>
        <taxon>Bacillati</taxon>
        <taxon>Bacillota</taxon>
        <taxon>Bacilli</taxon>
        <taxon>Lactobacillales</taxon>
        <taxon>Enterococcaceae</taxon>
        <taxon>Enterococcus</taxon>
    </lineage>
</organism>
<comment type="caution">
    <text evidence="1">The sequence shown here is derived from an EMBL/GenBank/DDBJ whole genome shotgun (WGS) entry which is preliminary data.</text>
</comment>
<dbReference type="SUPFAM" id="SSF81631">
    <property type="entry name" value="PAP/OAS1 substrate-binding domain"/>
    <property type="match status" value="1"/>
</dbReference>
<proteinExistence type="predicted"/>
<dbReference type="RefSeq" id="WP_311835549.1">
    <property type="nucleotide sequence ID" value="NZ_JARQBJ010000004.1"/>
</dbReference>
<gene>
    <name evidence="1" type="ORF">P7H43_09430</name>
</gene>
<dbReference type="InterPro" id="IPR043519">
    <property type="entry name" value="NT_sf"/>
</dbReference>
<dbReference type="PIRSF" id="PIRSF000812">
    <property type="entry name" value="AAD"/>
    <property type="match status" value="1"/>
</dbReference>
<evidence type="ECO:0000313" key="1">
    <source>
        <dbReference type="EMBL" id="MDT2810708.1"/>
    </source>
</evidence>
<dbReference type="Gene3D" id="3.30.460.10">
    <property type="entry name" value="Beta Polymerase, domain 2"/>
    <property type="match status" value="1"/>
</dbReference>
<sequence>MRSEAEMFELILRVGQALPQVEAIALGGSRGNPAVLPDAFQDYDVVYLVNDKEALLQDRSWLEAFGEVLIQQTPEESSLFPPSLGERFTLLMLFQDGNRIDLMLTPLTAIKEWQADEPFAKALWDPKGLLKDLPTPSDRAFWLAEPNNAQFQDCCNEFWWVTTYVVKGLCRKEYYYASDHLYEICQKELRRLLAWQVGSEDGWQQSLGKNDKYLLQKLTPELGAKLLRCQDFSSPKALWQSLLATQELFHQVAMRFAHSQQFYYDKKTAVKVQSYTQRWYNDFYQRS</sequence>
<dbReference type="InterPro" id="IPR007530">
    <property type="entry name" value="Aminoglycoside_adenylylTfrase"/>
</dbReference>
<dbReference type="Proteomes" id="UP001256711">
    <property type="component" value="Unassembled WGS sequence"/>
</dbReference>